<sequence>MTDSSTPPKLYEGIYAGKVLAVMAATINTEHSAFSSWMVAGFGAAIGLLIANVDKVAPYISPTAIGVSTKLFLFAVMLNVLQRYLGAIIAGSVATAKEVESIPVTTTFDVNVVLNEIERSTLWPMRPLVRWSNRRILAGDIAFGGRLNAWMAQVEGWLVLAQMVVVIAAAWVIANALKG</sequence>
<accession>A0A8D4VU11</accession>
<feature type="transmembrane region" description="Helical" evidence="1">
    <location>
        <begin position="33"/>
        <end position="53"/>
    </location>
</feature>
<keyword evidence="1" id="KW-0472">Membrane</keyword>
<feature type="transmembrane region" description="Helical" evidence="1">
    <location>
        <begin position="59"/>
        <end position="81"/>
    </location>
</feature>
<organism evidence="2 3">
    <name type="scientific">Methylogaea oryzae</name>
    <dbReference type="NCBI Taxonomy" id="1295382"/>
    <lineage>
        <taxon>Bacteria</taxon>
        <taxon>Pseudomonadati</taxon>
        <taxon>Pseudomonadota</taxon>
        <taxon>Gammaproteobacteria</taxon>
        <taxon>Methylococcales</taxon>
        <taxon>Methylococcaceae</taxon>
        <taxon>Methylogaea</taxon>
    </lineage>
</organism>
<keyword evidence="3" id="KW-1185">Reference proteome</keyword>
<dbReference type="KEGG" id="moz:MoryE10_31050"/>
<dbReference type="Proteomes" id="UP000824988">
    <property type="component" value="Chromosome"/>
</dbReference>
<evidence type="ECO:0000313" key="2">
    <source>
        <dbReference type="EMBL" id="BBL72499.1"/>
    </source>
</evidence>
<evidence type="ECO:0000256" key="1">
    <source>
        <dbReference type="SAM" id="Phobius"/>
    </source>
</evidence>
<protein>
    <submittedName>
        <fullName evidence="2">Uncharacterized protein</fullName>
    </submittedName>
</protein>
<reference evidence="2" key="1">
    <citation type="submission" date="2019-06" db="EMBL/GenBank/DDBJ databases">
        <title>Complete genome sequence of Methylogaea oryzae strain JCM16910.</title>
        <authorList>
            <person name="Asakawa S."/>
        </authorList>
    </citation>
    <scope>NUCLEOTIDE SEQUENCE</scope>
    <source>
        <strain evidence="2">E10</strain>
    </source>
</reference>
<dbReference type="RefSeq" id="WP_221047592.1">
    <property type="nucleotide sequence ID" value="NZ_AP019782.1"/>
</dbReference>
<dbReference type="EMBL" id="AP019782">
    <property type="protein sequence ID" value="BBL72499.1"/>
    <property type="molecule type" value="Genomic_DNA"/>
</dbReference>
<gene>
    <name evidence="2" type="ORF">MoryE10_31050</name>
</gene>
<dbReference type="AlphaFoldDB" id="A0A8D4VU11"/>
<evidence type="ECO:0000313" key="3">
    <source>
        <dbReference type="Proteomes" id="UP000824988"/>
    </source>
</evidence>
<feature type="transmembrane region" description="Helical" evidence="1">
    <location>
        <begin position="156"/>
        <end position="174"/>
    </location>
</feature>
<proteinExistence type="predicted"/>
<keyword evidence="1" id="KW-1133">Transmembrane helix</keyword>
<keyword evidence="1" id="KW-0812">Transmembrane</keyword>
<name>A0A8D4VU11_9GAMM</name>